<dbReference type="RefSeq" id="WP_013810304.1">
    <property type="nucleotide sequence ID" value="NC_015565.1"/>
</dbReference>
<dbReference type="PANTHER" id="PTHR11061">
    <property type="entry name" value="RNA M5U METHYLTRANSFERASE"/>
    <property type="match status" value="1"/>
</dbReference>
<comment type="caution">
    <text evidence="4">Lacks conserved residue(s) required for the propagation of feature annotation.</text>
</comment>
<dbReference type="GO" id="GO:0070041">
    <property type="term" value="F:rRNA (uridine-C5-)-methyltransferase activity"/>
    <property type="evidence" value="ECO:0007669"/>
    <property type="project" value="TreeGrafter"/>
</dbReference>
<dbReference type="eggNOG" id="COG2265">
    <property type="taxonomic scope" value="Bacteria"/>
</dbReference>
<evidence type="ECO:0000256" key="3">
    <source>
        <dbReference type="ARBA" id="ARBA00022691"/>
    </source>
</evidence>
<feature type="domain" description="TRAM" evidence="5">
    <location>
        <begin position="6"/>
        <end position="64"/>
    </location>
</feature>
<protein>
    <submittedName>
        <fullName evidence="6">Deoxyribonuclease/rho motif-related TRAM</fullName>
    </submittedName>
</protein>
<dbReference type="HOGENOM" id="CLU_1755884_0_0_9"/>
<organism evidence="6 7">
    <name type="scientific">Desulfotomaculum nigrificans (strain DSM 14880 / VKM B-2319 / CO-1-SRB)</name>
    <name type="common">Desulfotomaculum carboxydivorans</name>
    <dbReference type="NCBI Taxonomy" id="868595"/>
    <lineage>
        <taxon>Bacteria</taxon>
        <taxon>Bacillati</taxon>
        <taxon>Bacillota</taxon>
        <taxon>Clostridia</taxon>
        <taxon>Eubacteriales</taxon>
        <taxon>Desulfotomaculaceae</taxon>
        <taxon>Desulfotomaculum</taxon>
    </lineage>
</organism>
<evidence type="ECO:0000313" key="6">
    <source>
        <dbReference type="EMBL" id="AEF94499.1"/>
    </source>
</evidence>
<accession>F6B774</accession>
<dbReference type="PROSITE" id="PS51687">
    <property type="entry name" value="SAM_MT_RNA_M5U"/>
    <property type="match status" value="1"/>
</dbReference>
<dbReference type="STRING" id="868595.Desca_1651"/>
<dbReference type="SUPFAM" id="SSF50249">
    <property type="entry name" value="Nucleic acid-binding proteins"/>
    <property type="match status" value="1"/>
</dbReference>
<evidence type="ECO:0000256" key="2">
    <source>
        <dbReference type="ARBA" id="ARBA00022679"/>
    </source>
</evidence>
<dbReference type="PROSITE" id="PS50926">
    <property type="entry name" value="TRAM"/>
    <property type="match status" value="1"/>
</dbReference>
<proteinExistence type="inferred from homology"/>
<keyword evidence="3 4" id="KW-0949">S-adenosyl-L-methionine</keyword>
<dbReference type="InterPro" id="IPR010280">
    <property type="entry name" value="U5_MeTrfase_fam"/>
</dbReference>
<sequence>MTKVTPVKPGDIIELNIDGLGHTGEGVGRYQGLAIFVPGALPDERVRAVISQVKKSYARGKLIEVVTRTTDRILPRCPAAADCGGCQLQHLDYQAQLTHKTTLVKSALTRIGGLNDVPVRPTIGMEYPWHYRNKIHLHATQSFCSMSA</sequence>
<dbReference type="KEGG" id="dca:Desca_1651"/>
<keyword evidence="1 4" id="KW-0489">Methyltransferase</keyword>
<dbReference type="EMBL" id="CP002736">
    <property type="protein sequence ID" value="AEF94499.1"/>
    <property type="molecule type" value="Genomic_DNA"/>
</dbReference>
<comment type="similarity">
    <text evidence="4">Belongs to the class I-like SAM-binding methyltransferase superfamily. RNA M5U methyltransferase family.</text>
</comment>
<dbReference type="SUPFAM" id="SSF53335">
    <property type="entry name" value="S-adenosyl-L-methionine-dependent methyltransferases"/>
    <property type="match status" value="1"/>
</dbReference>
<dbReference type="Gene3D" id="3.40.50.150">
    <property type="entry name" value="Vaccinia Virus protein VP39"/>
    <property type="match status" value="1"/>
</dbReference>
<dbReference type="GO" id="GO:0070475">
    <property type="term" value="P:rRNA base methylation"/>
    <property type="evidence" value="ECO:0007669"/>
    <property type="project" value="TreeGrafter"/>
</dbReference>
<dbReference type="FunFam" id="2.40.50.140:FF:000097">
    <property type="entry name" value="23S rRNA (uracil(1939)-C(5))-methyltransferase RlmD"/>
    <property type="match status" value="1"/>
</dbReference>
<keyword evidence="2 4" id="KW-0808">Transferase</keyword>
<dbReference type="InterPro" id="IPR002792">
    <property type="entry name" value="TRAM_dom"/>
</dbReference>
<reference evidence="6" key="1">
    <citation type="submission" date="2011-05" db="EMBL/GenBank/DDBJ databases">
        <title>Complete sequence of Desulfotomaculum carboxydivorans CO-1-SRB.</title>
        <authorList>
            <consortium name="US DOE Joint Genome Institute"/>
            <person name="Lucas S."/>
            <person name="Han J."/>
            <person name="Lapidus A."/>
            <person name="Cheng J.-F."/>
            <person name="Goodwin L."/>
            <person name="Pitluck S."/>
            <person name="Peters L."/>
            <person name="Mikhailova N."/>
            <person name="Lu M."/>
            <person name="Han C."/>
            <person name="Tapia R."/>
            <person name="Land M."/>
            <person name="Hauser L."/>
            <person name="Kyrpides N."/>
            <person name="Ivanova N."/>
            <person name="Pagani I."/>
            <person name="Stams A."/>
            <person name="Plugge C."/>
            <person name="Muyzer G."/>
            <person name="Kuever J."/>
            <person name="Parshina S."/>
            <person name="Ivanova A."/>
            <person name="Nazina T."/>
            <person name="Woyke T."/>
        </authorList>
    </citation>
    <scope>NUCLEOTIDE SEQUENCE [LARGE SCALE GENOMIC DNA]</scope>
    <source>
        <strain evidence="6">CO-1-SRB</strain>
    </source>
</reference>
<dbReference type="PANTHER" id="PTHR11061:SF30">
    <property type="entry name" value="TRNA (URACIL(54)-C(5))-METHYLTRANSFERASE"/>
    <property type="match status" value="1"/>
</dbReference>
<evidence type="ECO:0000256" key="4">
    <source>
        <dbReference type="PROSITE-ProRule" id="PRU01024"/>
    </source>
</evidence>
<evidence type="ECO:0000256" key="1">
    <source>
        <dbReference type="ARBA" id="ARBA00022603"/>
    </source>
</evidence>
<dbReference type="InterPro" id="IPR012340">
    <property type="entry name" value="NA-bd_OB-fold"/>
</dbReference>
<dbReference type="Proteomes" id="UP000009226">
    <property type="component" value="Chromosome"/>
</dbReference>
<dbReference type="InterPro" id="IPR029063">
    <property type="entry name" value="SAM-dependent_MTases_sf"/>
</dbReference>
<dbReference type="AlphaFoldDB" id="F6B774"/>
<evidence type="ECO:0000313" key="7">
    <source>
        <dbReference type="Proteomes" id="UP000009226"/>
    </source>
</evidence>
<dbReference type="Gene3D" id="2.40.50.140">
    <property type="entry name" value="Nucleic acid-binding proteins"/>
    <property type="match status" value="1"/>
</dbReference>
<name>F6B774_DESCC</name>
<dbReference type="Pfam" id="PF01938">
    <property type="entry name" value="TRAM"/>
    <property type="match status" value="1"/>
</dbReference>
<keyword evidence="7" id="KW-1185">Reference proteome</keyword>
<evidence type="ECO:0000259" key="5">
    <source>
        <dbReference type="PROSITE" id="PS50926"/>
    </source>
</evidence>
<gene>
    <name evidence="6" type="ordered locus">Desca_1651</name>
</gene>